<evidence type="ECO:0000313" key="1">
    <source>
        <dbReference type="EMBL" id="KKL96698.1"/>
    </source>
</evidence>
<comment type="caution">
    <text evidence="1">The sequence shown here is derived from an EMBL/GenBank/DDBJ whole genome shotgun (WGS) entry which is preliminary data.</text>
</comment>
<sequence>NKTNSLGQKSKVRRDYKNVTLYFMYSELESLLPNPFMYIPTTTLLKLKTECSDINNFLTFFNNYYKDVTVDPTIVFDEDGFSWDNYKLNNKLKGELGFPSWFDKTLSCKYLAIYAVNKREFYKREVISKWKERIDLRKMVDKAINNKSKKSRINEEYLIDSSFCKNCPQKCNYIPVYRQF</sequence>
<dbReference type="AlphaFoldDB" id="A0A0F9GD30"/>
<reference evidence="1" key="1">
    <citation type="journal article" date="2015" name="Nature">
        <title>Complex archaea that bridge the gap between prokaryotes and eukaryotes.</title>
        <authorList>
            <person name="Spang A."/>
            <person name="Saw J.H."/>
            <person name="Jorgensen S.L."/>
            <person name="Zaremba-Niedzwiedzka K."/>
            <person name="Martijn J."/>
            <person name="Lind A.E."/>
            <person name="van Eijk R."/>
            <person name="Schleper C."/>
            <person name="Guy L."/>
            <person name="Ettema T.J."/>
        </authorList>
    </citation>
    <scope>NUCLEOTIDE SEQUENCE</scope>
</reference>
<proteinExistence type="predicted"/>
<organism evidence="1">
    <name type="scientific">marine sediment metagenome</name>
    <dbReference type="NCBI Taxonomy" id="412755"/>
    <lineage>
        <taxon>unclassified sequences</taxon>
        <taxon>metagenomes</taxon>
        <taxon>ecological metagenomes</taxon>
    </lineage>
</organism>
<protein>
    <submittedName>
        <fullName evidence="1">Uncharacterized protein</fullName>
    </submittedName>
</protein>
<accession>A0A0F9GD30</accession>
<name>A0A0F9GD30_9ZZZZ</name>
<gene>
    <name evidence="1" type="ORF">LCGC14_1841890</name>
</gene>
<feature type="non-terminal residue" evidence="1">
    <location>
        <position position="1"/>
    </location>
</feature>
<dbReference type="EMBL" id="LAZR01018363">
    <property type="protein sequence ID" value="KKL96698.1"/>
    <property type="molecule type" value="Genomic_DNA"/>
</dbReference>